<comment type="PTM">
    <text evidence="8">Binds 2 heme c groups covalently per subunit.</text>
</comment>
<dbReference type="InterPro" id="IPR050597">
    <property type="entry name" value="Cytochrome_c_Oxidase_Subunit"/>
</dbReference>
<keyword evidence="2" id="KW-0813">Transport</keyword>
<protein>
    <submittedName>
        <fullName evidence="12">Cytochrome c4</fullName>
    </submittedName>
</protein>
<dbReference type="PIRSF" id="PIRSF000005">
    <property type="entry name" value="Cytochrome_c4"/>
    <property type="match status" value="1"/>
</dbReference>
<comment type="subcellular location">
    <subcellularLocation>
        <location evidence="1">Periplasm</location>
    </subcellularLocation>
</comment>
<sequence length="203" mass="21294">MKKLASVILPIFLSSIAPQLLFAQGDAAAGQAKSALCATCHGADGNSQLSINPKLAGQNASYLVKQLKDYKSGARVNPTMTAMVAALTDQDVLDIAAWYSSQQVSLLGADPETLELGETLYRAGIKDLSVAACSACHSPTGNGNGPAGFPSLSGQHSEYTLLQLKAFRAGERQNDSSAMMRSVVERLTDKELEALASYVSGLN</sequence>
<evidence type="ECO:0000259" key="11">
    <source>
        <dbReference type="PROSITE" id="PS51007"/>
    </source>
</evidence>
<feature type="domain" description="Cytochrome c" evidence="11">
    <location>
        <begin position="112"/>
        <end position="203"/>
    </location>
</feature>
<name>A0A2A5WDG9_9GAMM</name>
<accession>A0A2A5WDG9</accession>
<evidence type="ECO:0000256" key="3">
    <source>
        <dbReference type="ARBA" id="ARBA00022617"/>
    </source>
</evidence>
<dbReference type="InterPro" id="IPR036909">
    <property type="entry name" value="Cyt_c-like_dom_sf"/>
</dbReference>
<dbReference type="EMBL" id="NTJZ01000003">
    <property type="protein sequence ID" value="PDH34452.1"/>
    <property type="molecule type" value="Genomic_DNA"/>
</dbReference>
<feature type="binding site" description="covalent" evidence="8">
    <location>
        <position position="40"/>
    </location>
    <ligand>
        <name>heme c</name>
        <dbReference type="ChEBI" id="CHEBI:61717"/>
        <label>1</label>
    </ligand>
</feature>
<evidence type="ECO:0000256" key="6">
    <source>
        <dbReference type="ARBA" id="ARBA00022982"/>
    </source>
</evidence>
<comment type="caution">
    <text evidence="12">The sequence shown here is derived from an EMBL/GenBank/DDBJ whole genome shotgun (WGS) entry which is preliminary data.</text>
</comment>
<keyword evidence="4 9" id="KW-0479">Metal-binding</keyword>
<dbReference type="GO" id="GO:0009055">
    <property type="term" value="F:electron transfer activity"/>
    <property type="evidence" value="ECO:0007669"/>
    <property type="project" value="InterPro"/>
</dbReference>
<feature type="domain" description="Cytochrome c" evidence="11">
    <location>
        <begin position="25"/>
        <end position="103"/>
    </location>
</feature>
<feature type="signal peptide" evidence="10">
    <location>
        <begin position="1"/>
        <end position="23"/>
    </location>
</feature>
<evidence type="ECO:0000313" key="12">
    <source>
        <dbReference type="EMBL" id="PDH34452.1"/>
    </source>
</evidence>
<dbReference type="AlphaFoldDB" id="A0A2A5WDG9"/>
<evidence type="ECO:0000256" key="10">
    <source>
        <dbReference type="SAM" id="SignalP"/>
    </source>
</evidence>
<feature type="binding site" description="covalent" evidence="8">
    <location>
        <position position="136"/>
    </location>
    <ligand>
        <name>heme c</name>
        <dbReference type="ChEBI" id="CHEBI:61717"/>
        <label>2</label>
    </ligand>
</feature>
<keyword evidence="6" id="KW-0249">Electron transport</keyword>
<keyword evidence="7 9" id="KW-0408">Iron</keyword>
<dbReference type="InterPro" id="IPR024167">
    <property type="entry name" value="Cytochrome_c4-like"/>
</dbReference>
<dbReference type="InterPro" id="IPR009056">
    <property type="entry name" value="Cyt_c-like_dom"/>
</dbReference>
<gene>
    <name evidence="12" type="ORF">CNF02_03590</name>
</gene>
<evidence type="ECO:0000256" key="9">
    <source>
        <dbReference type="PIRSR" id="PIRSR000005-2"/>
    </source>
</evidence>
<evidence type="ECO:0000256" key="1">
    <source>
        <dbReference type="ARBA" id="ARBA00004418"/>
    </source>
</evidence>
<dbReference type="PANTHER" id="PTHR33751:SF9">
    <property type="entry name" value="CYTOCHROME C4"/>
    <property type="match status" value="1"/>
</dbReference>
<dbReference type="Pfam" id="PF00034">
    <property type="entry name" value="Cytochrom_C"/>
    <property type="match status" value="2"/>
</dbReference>
<dbReference type="PROSITE" id="PS51007">
    <property type="entry name" value="CYTC"/>
    <property type="match status" value="2"/>
</dbReference>
<feature type="binding site" description="axial binding residue" evidence="9">
    <location>
        <position position="180"/>
    </location>
    <ligand>
        <name>heme c</name>
        <dbReference type="ChEBI" id="CHEBI:61717"/>
        <label>2</label>
    </ligand>
    <ligandPart>
        <name>Fe</name>
        <dbReference type="ChEBI" id="CHEBI:18248"/>
    </ligandPart>
</feature>
<reference evidence="12 13" key="1">
    <citation type="submission" date="2017-08" db="EMBL/GenBank/DDBJ databases">
        <title>Fine stratification of microbial communities through a metagenomic profile of the photic zone.</title>
        <authorList>
            <person name="Haro-Moreno J.M."/>
            <person name="Lopez-Perez M."/>
            <person name="De La Torre J."/>
            <person name="Picazo A."/>
            <person name="Camacho A."/>
            <person name="Rodriguez-Valera F."/>
        </authorList>
    </citation>
    <scope>NUCLEOTIDE SEQUENCE [LARGE SCALE GENOMIC DNA]</scope>
    <source>
        <strain evidence="12">MED-G28</strain>
    </source>
</reference>
<keyword evidence="10" id="KW-0732">Signal</keyword>
<feature type="binding site" description="axial binding residue" evidence="9">
    <location>
        <position position="41"/>
    </location>
    <ligand>
        <name>heme c</name>
        <dbReference type="ChEBI" id="CHEBI:61717"/>
        <label>1</label>
    </ligand>
    <ligandPart>
        <name>Fe</name>
        <dbReference type="ChEBI" id="CHEBI:18248"/>
    </ligandPart>
</feature>
<dbReference type="SUPFAM" id="SSF46626">
    <property type="entry name" value="Cytochrome c"/>
    <property type="match status" value="2"/>
</dbReference>
<evidence type="ECO:0000313" key="13">
    <source>
        <dbReference type="Proteomes" id="UP000219329"/>
    </source>
</evidence>
<evidence type="ECO:0000256" key="4">
    <source>
        <dbReference type="ARBA" id="ARBA00022723"/>
    </source>
</evidence>
<dbReference type="Gene3D" id="1.10.760.10">
    <property type="entry name" value="Cytochrome c-like domain"/>
    <property type="match status" value="2"/>
</dbReference>
<evidence type="ECO:0000256" key="7">
    <source>
        <dbReference type="ARBA" id="ARBA00023004"/>
    </source>
</evidence>
<organism evidence="12 13">
    <name type="scientific">OM182 bacterium MED-G28</name>
    <dbReference type="NCBI Taxonomy" id="1986256"/>
    <lineage>
        <taxon>Bacteria</taxon>
        <taxon>Pseudomonadati</taxon>
        <taxon>Pseudomonadota</taxon>
        <taxon>Gammaproteobacteria</taxon>
        <taxon>OMG group</taxon>
        <taxon>OM182 clade</taxon>
    </lineage>
</organism>
<feature type="chain" id="PRO_5012969729" evidence="10">
    <location>
        <begin position="24"/>
        <end position="203"/>
    </location>
</feature>
<feature type="binding site" description="axial binding residue" evidence="9">
    <location>
        <position position="137"/>
    </location>
    <ligand>
        <name>heme c</name>
        <dbReference type="ChEBI" id="CHEBI:61717"/>
        <label>2</label>
    </ligand>
    <ligandPart>
        <name>Fe</name>
        <dbReference type="ChEBI" id="CHEBI:18248"/>
    </ligandPart>
</feature>
<feature type="binding site" description="covalent" evidence="8">
    <location>
        <position position="133"/>
    </location>
    <ligand>
        <name>heme c</name>
        <dbReference type="ChEBI" id="CHEBI:61717"/>
        <label>2</label>
    </ligand>
</feature>
<feature type="binding site" description="covalent" evidence="8">
    <location>
        <position position="37"/>
    </location>
    <ligand>
        <name>heme c</name>
        <dbReference type="ChEBI" id="CHEBI:61717"/>
        <label>1</label>
    </ligand>
</feature>
<feature type="binding site" description="axial binding residue" evidence="9">
    <location>
        <position position="80"/>
    </location>
    <ligand>
        <name>heme c</name>
        <dbReference type="ChEBI" id="CHEBI:61717"/>
        <label>1</label>
    </ligand>
    <ligandPart>
        <name>Fe</name>
        <dbReference type="ChEBI" id="CHEBI:18248"/>
    </ligandPart>
</feature>
<evidence type="ECO:0000256" key="2">
    <source>
        <dbReference type="ARBA" id="ARBA00022448"/>
    </source>
</evidence>
<keyword evidence="5" id="KW-0574">Periplasm</keyword>
<evidence type="ECO:0000256" key="8">
    <source>
        <dbReference type="PIRSR" id="PIRSR000005-1"/>
    </source>
</evidence>
<keyword evidence="3 8" id="KW-0349">Heme</keyword>
<dbReference type="GO" id="GO:0005506">
    <property type="term" value="F:iron ion binding"/>
    <property type="evidence" value="ECO:0007669"/>
    <property type="project" value="InterPro"/>
</dbReference>
<dbReference type="InterPro" id="IPR008168">
    <property type="entry name" value="Cyt_C_IC"/>
</dbReference>
<proteinExistence type="predicted"/>
<dbReference type="PANTHER" id="PTHR33751">
    <property type="entry name" value="CBB3-TYPE CYTOCHROME C OXIDASE SUBUNIT FIXP"/>
    <property type="match status" value="1"/>
</dbReference>
<dbReference type="GO" id="GO:0020037">
    <property type="term" value="F:heme binding"/>
    <property type="evidence" value="ECO:0007669"/>
    <property type="project" value="InterPro"/>
</dbReference>
<evidence type="ECO:0000256" key="5">
    <source>
        <dbReference type="ARBA" id="ARBA00022764"/>
    </source>
</evidence>
<dbReference type="PRINTS" id="PR00605">
    <property type="entry name" value="CYTCHROMECIC"/>
</dbReference>
<dbReference type="GO" id="GO:0042597">
    <property type="term" value="C:periplasmic space"/>
    <property type="evidence" value="ECO:0007669"/>
    <property type="project" value="UniProtKB-SubCell"/>
</dbReference>
<dbReference type="Proteomes" id="UP000219329">
    <property type="component" value="Unassembled WGS sequence"/>
</dbReference>